<organism evidence="2 3">
    <name type="scientific">Sclerotinia sclerotiorum (strain ATCC 18683 / 1980 / Ss-1)</name>
    <name type="common">White mold</name>
    <name type="synonym">Whetzelinia sclerotiorum</name>
    <dbReference type="NCBI Taxonomy" id="665079"/>
    <lineage>
        <taxon>Eukaryota</taxon>
        <taxon>Fungi</taxon>
        <taxon>Dikarya</taxon>
        <taxon>Ascomycota</taxon>
        <taxon>Pezizomycotina</taxon>
        <taxon>Leotiomycetes</taxon>
        <taxon>Helotiales</taxon>
        <taxon>Sclerotiniaceae</taxon>
        <taxon>Sclerotinia</taxon>
    </lineage>
</organism>
<evidence type="ECO:0000313" key="3">
    <source>
        <dbReference type="Proteomes" id="UP000177798"/>
    </source>
</evidence>
<dbReference type="RefSeq" id="XP_001585817.1">
    <property type="nucleotide sequence ID" value="XM_001585767.1"/>
</dbReference>
<name>A0A1D9Q0R1_SCLS1</name>
<dbReference type="EMBL" id="CP017816">
    <property type="protein sequence ID" value="APA08392.1"/>
    <property type="molecule type" value="Genomic_DNA"/>
</dbReference>
<dbReference type="AlphaFoldDB" id="A0A1D9Q0R1"/>
<dbReference type="Pfam" id="PF01636">
    <property type="entry name" value="APH"/>
    <property type="match status" value="1"/>
</dbReference>
<dbReference type="Proteomes" id="UP000177798">
    <property type="component" value="Chromosome 3"/>
</dbReference>
<reference evidence="3" key="1">
    <citation type="journal article" date="2017" name="Genome Biol. Evol.">
        <title>The complete genome sequence of the phytopathogenic fungus Sclerotinia sclerotiorum reveals insights into the genome architecture of broad host range pathogens.</title>
        <authorList>
            <person name="Derbyshire M."/>
            <person name="Denton-Giles M."/>
            <person name="Hegedus D."/>
            <person name="Seifbarghy S."/>
            <person name="Rollins J."/>
            <person name="van Kan J."/>
            <person name="Seidl M.F."/>
            <person name="Faino L."/>
            <person name="Mbengue M."/>
            <person name="Navaud O."/>
            <person name="Raffaele S."/>
            <person name="Hammond-Kosack K."/>
            <person name="Heard S."/>
            <person name="Oliver R."/>
        </authorList>
    </citation>
    <scope>NUCLEOTIDE SEQUENCE [LARGE SCALE GENOMIC DNA]</scope>
    <source>
        <strain evidence="3">ATCC 18683 / 1980 / Ss-1</strain>
    </source>
</reference>
<accession>A0A1D9Q0R1</accession>
<dbReference type="OrthoDB" id="8300194at2759"/>
<gene>
    <name evidence="2" type="ORF">sscle_03g031620</name>
</gene>
<dbReference type="InterPro" id="IPR002575">
    <property type="entry name" value="Aminoglycoside_PTrfase"/>
</dbReference>
<dbReference type="InterPro" id="IPR011009">
    <property type="entry name" value="Kinase-like_dom_sf"/>
</dbReference>
<dbReference type="KEGG" id="ssl:SS1G_13334"/>
<proteinExistence type="predicted"/>
<dbReference type="VEuPathDB" id="FungiDB:sscle_03g031620"/>
<dbReference type="InterPro" id="IPR051678">
    <property type="entry name" value="AGP_Transferase"/>
</dbReference>
<dbReference type="SUPFAM" id="SSF56112">
    <property type="entry name" value="Protein kinase-like (PK-like)"/>
    <property type="match status" value="1"/>
</dbReference>
<sequence length="239" mass="27331">MAGKLTVYKPFEGSTEEEFAAHVPEEEDFLLCTNCGWNASTQLHTAYESHIKCRPSSNRAKFLSEDTTVHVPKVIDYWTDSTSHFMLMERMSGETLGAAYMNGDITRSQLATIAKEVVEYLVQIRKFTSTRLEDPDGSSLRDKLLGSQHNKVVFMTEDVDEWWARTEPRLKENKSEEWKKDFKENYPIKGGPYVLSHGDLHPIRQKAREAAEQDAEEAAAFKAFKALSFEGRKNLKNKD</sequence>
<protein>
    <recommendedName>
        <fullName evidence="1">Aminoglycoside phosphotransferase domain-containing protein</fullName>
    </recommendedName>
</protein>
<dbReference type="PANTHER" id="PTHR21310">
    <property type="entry name" value="AMINOGLYCOSIDE PHOSPHOTRANSFERASE-RELATED-RELATED"/>
    <property type="match status" value="1"/>
</dbReference>
<evidence type="ECO:0000259" key="1">
    <source>
        <dbReference type="Pfam" id="PF01636"/>
    </source>
</evidence>
<feature type="domain" description="Aminoglycoside phosphotransferase" evidence="1">
    <location>
        <begin position="58"/>
        <end position="202"/>
    </location>
</feature>
<evidence type="ECO:0000313" key="2">
    <source>
        <dbReference type="EMBL" id="APA08392.1"/>
    </source>
</evidence>
<dbReference type="PANTHER" id="PTHR21310:SF48">
    <property type="entry name" value="AMINOGLYCOSIDE PHOSPHOTRANSFERASE DOMAIN-CONTAINING PROTEIN"/>
    <property type="match status" value="1"/>
</dbReference>